<evidence type="ECO:0000256" key="1">
    <source>
        <dbReference type="SAM" id="SignalP"/>
    </source>
</evidence>
<evidence type="ECO:0000313" key="3">
    <source>
        <dbReference type="Proteomes" id="UP001198862"/>
    </source>
</evidence>
<keyword evidence="1" id="KW-0732">Signal</keyword>
<dbReference type="RefSeq" id="WP_230551746.1">
    <property type="nucleotide sequence ID" value="NZ_JAJISD010000007.1"/>
</dbReference>
<evidence type="ECO:0000313" key="2">
    <source>
        <dbReference type="EMBL" id="MCC8430586.1"/>
    </source>
</evidence>
<sequence>MKALVLIAALALFSNASYAQHGRDIVTGPHDGKMQDIGGVEVELLVGEREVTLCLYERNAPIDARNFKAVVTIVSGSNRERIELRPTPTGRLTGSSTSALRPYSALSLELTPPNGPSATIKF</sequence>
<keyword evidence="3" id="KW-1185">Reference proteome</keyword>
<organism evidence="2 3">
    <name type="scientific">Reyranella aquatilis</name>
    <dbReference type="NCBI Taxonomy" id="2035356"/>
    <lineage>
        <taxon>Bacteria</taxon>
        <taxon>Pseudomonadati</taxon>
        <taxon>Pseudomonadota</taxon>
        <taxon>Alphaproteobacteria</taxon>
        <taxon>Hyphomicrobiales</taxon>
        <taxon>Reyranellaceae</taxon>
        <taxon>Reyranella</taxon>
    </lineage>
</organism>
<proteinExistence type="predicted"/>
<comment type="caution">
    <text evidence="2">The sequence shown here is derived from an EMBL/GenBank/DDBJ whole genome shotgun (WGS) entry which is preliminary data.</text>
</comment>
<feature type="chain" id="PRO_5046033504" evidence="1">
    <location>
        <begin position="20"/>
        <end position="122"/>
    </location>
</feature>
<name>A0ABS8KWW2_9HYPH</name>
<accession>A0ABS8KWW2</accession>
<protein>
    <submittedName>
        <fullName evidence="2">Uncharacterized protein</fullName>
    </submittedName>
</protein>
<dbReference type="EMBL" id="JAJISD010000007">
    <property type="protein sequence ID" value="MCC8430586.1"/>
    <property type="molecule type" value="Genomic_DNA"/>
</dbReference>
<feature type="signal peptide" evidence="1">
    <location>
        <begin position="1"/>
        <end position="19"/>
    </location>
</feature>
<gene>
    <name evidence="2" type="ORF">LJ725_16560</name>
</gene>
<reference evidence="2 3" key="1">
    <citation type="submission" date="2021-11" db="EMBL/GenBank/DDBJ databases">
        <authorList>
            <person name="Lee D.-H."/>
            <person name="Kim S.-B."/>
        </authorList>
    </citation>
    <scope>NUCLEOTIDE SEQUENCE [LARGE SCALE GENOMIC DNA]</scope>
    <source>
        <strain evidence="2 3">KCTC 52223</strain>
    </source>
</reference>
<dbReference type="Proteomes" id="UP001198862">
    <property type="component" value="Unassembled WGS sequence"/>
</dbReference>